<dbReference type="Proteomes" id="UP000070659">
    <property type="component" value="Unassembled WGS sequence"/>
</dbReference>
<reference evidence="11" key="1">
    <citation type="submission" date="2015-02" db="EMBL/GenBank/DDBJ databases">
        <title>Physiological reanalysis, assessment of diazotrophy, and genome sequences of multiple isolates of Streptomyces thermoautotrophicus.</title>
        <authorList>
            <person name="MacKellar D.C."/>
            <person name="Lieber L."/>
            <person name="Norman J."/>
            <person name="Bolger A."/>
            <person name="Tobin C."/>
            <person name="Murray J.W."/>
            <person name="Friesen M."/>
            <person name="Prell J."/>
        </authorList>
    </citation>
    <scope>NUCLEOTIDE SEQUENCE [LARGE SCALE GENOMIC DNA]</scope>
    <source>
        <strain evidence="11">UBT1</strain>
    </source>
</reference>
<dbReference type="PANTHER" id="PTHR43557:SF2">
    <property type="entry name" value="RIESKE DOMAIN-CONTAINING PROTEIN-RELATED"/>
    <property type="match status" value="1"/>
</dbReference>
<dbReference type="Pfam" id="PF14759">
    <property type="entry name" value="Reductase_C"/>
    <property type="match status" value="1"/>
</dbReference>
<evidence type="ECO:0000313" key="12">
    <source>
        <dbReference type="Proteomes" id="UP000070659"/>
    </source>
</evidence>
<keyword evidence="2" id="KW-0285">Flavoprotein</keyword>
<evidence type="ECO:0000313" key="9">
    <source>
        <dbReference type="EMBL" id="KWX06614.1"/>
    </source>
</evidence>
<organism evidence="7 12">
    <name type="scientific">Carbonactinospora thermoautotrophica</name>
    <dbReference type="NCBI Taxonomy" id="1469144"/>
    <lineage>
        <taxon>Bacteria</taxon>
        <taxon>Bacillati</taxon>
        <taxon>Actinomycetota</taxon>
        <taxon>Actinomycetes</taxon>
        <taxon>Kitasatosporales</taxon>
        <taxon>Carbonactinosporaceae</taxon>
        <taxon>Carbonactinospora</taxon>
    </lineage>
</organism>
<dbReference type="InterPro" id="IPR050446">
    <property type="entry name" value="FAD-oxidoreductase/Apoptosis"/>
</dbReference>
<dbReference type="STRING" id="1469144.LI90_2944"/>
<dbReference type="SUPFAM" id="SSF55424">
    <property type="entry name" value="FAD/NAD-linked reductases, dimerisation (C-terminal) domain"/>
    <property type="match status" value="1"/>
</dbReference>
<dbReference type="GO" id="GO:0005737">
    <property type="term" value="C:cytoplasm"/>
    <property type="evidence" value="ECO:0007669"/>
    <property type="project" value="TreeGrafter"/>
</dbReference>
<dbReference type="Gene3D" id="3.30.390.30">
    <property type="match status" value="1"/>
</dbReference>
<dbReference type="Proteomes" id="UP000070188">
    <property type="component" value="Unassembled WGS sequence"/>
</dbReference>
<evidence type="ECO:0000256" key="2">
    <source>
        <dbReference type="ARBA" id="ARBA00022630"/>
    </source>
</evidence>
<evidence type="ECO:0000259" key="5">
    <source>
        <dbReference type="Pfam" id="PF07992"/>
    </source>
</evidence>
<dbReference type="RefSeq" id="WP_066888669.1">
    <property type="nucleotide sequence ID" value="NZ_CP171739.1"/>
</dbReference>
<evidence type="ECO:0000256" key="3">
    <source>
        <dbReference type="ARBA" id="ARBA00022827"/>
    </source>
</evidence>
<accession>A0A132MQV2</accession>
<dbReference type="PANTHER" id="PTHR43557">
    <property type="entry name" value="APOPTOSIS-INDUCING FACTOR 1"/>
    <property type="match status" value="1"/>
</dbReference>
<feature type="domain" description="FAD/NAD(P)-binding" evidence="5">
    <location>
        <begin position="6"/>
        <end position="304"/>
    </location>
</feature>
<comment type="caution">
    <text evidence="7">The sequence shown here is derived from an EMBL/GenBank/DDBJ whole genome shotgun (WGS) entry which is preliminary data.</text>
</comment>
<dbReference type="EMBL" id="JYIK01001095">
    <property type="protein sequence ID" value="KWX06614.1"/>
    <property type="molecule type" value="Genomic_DNA"/>
</dbReference>
<evidence type="ECO:0000313" key="8">
    <source>
        <dbReference type="EMBL" id="KWX01909.1"/>
    </source>
</evidence>
<evidence type="ECO:0000259" key="6">
    <source>
        <dbReference type="Pfam" id="PF14759"/>
    </source>
</evidence>
<dbReference type="GO" id="GO:0016651">
    <property type="term" value="F:oxidoreductase activity, acting on NAD(P)H"/>
    <property type="evidence" value="ECO:0007669"/>
    <property type="project" value="TreeGrafter"/>
</dbReference>
<dbReference type="PRINTS" id="PR00368">
    <property type="entry name" value="FADPNR"/>
</dbReference>
<protein>
    <submittedName>
        <fullName evidence="8">DnaG</fullName>
    </submittedName>
    <submittedName>
        <fullName evidence="7">Pyridine nucleotide-disulfide oxidoreductase</fullName>
    </submittedName>
</protein>
<dbReference type="InterPro" id="IPR023753">
    <property type="entry name" value="FAD/NAD-binding_dom"/>
</dbReference>
<evidence type="ECO:0000256" key="1">
    <source>
        <dbReference type="ARBA" id="ARBA00001974"/>
    </source>
</evidence>
<keyword evidence="3" id="KW-0274">FAD</keyword>
<feature type="domain" description="Reductase C-terminal" evidence="6">
    <location>
        <begin position="323"/>
        <end position="408"/>
    </location>
</feature>
<name>A0A132MQV2_9ACTN</name>
<dbReference type="PATRIC" id="fig|1469144.10.peg.3175"/>
<dbReference type="AlphaFoldDB" id="A0A132MQV2"/>
<dbReference type="InterPro" id="IPR036188">
    <property type="entry name" value="FAD/NAD-bd_sf"/>
</dbReference>
<comment type="cofactor">
    <cofactor evidence="1">
        <name>FAD</name>
        <dbReference type="ChEBI" id="CHEBI:57692"/>
    </cofactor>
</comment>
<dbReference type="Proteomes" id="UP000070598">
    <property type="component" value="Unassembled WGS sequence"/>
</dbReference>
<dbReference type="OrthoDB" id="1145at2"/>
<proteinExistence type="predicted"/>
<evidence type="ECO:0000313" key="7">
    <source>
        <dbReference type="EMBL" id="KWX00126.1"/>
    </source>
</evidence>
<gene>
    <name evidence="8" type="ORF">LI90_2944</name>
    <name evidence="7" type="ORF">TH66_14490</name>
    <name evidence="9" type="ORF">TR74_21520</name>
</gene>
<evidence type="ECO:0000256" key="4">
    <source>
        <dbReference type="ARBA" id="ARBA00023002"/>
    </source>
</evidence>
<keyword evidence="10" id="KW-1185">Reference proteome</keyword>
<dbReference type="PRINTS" id="PR00411">
    <property type="entry name" value="PNDRDTASEI"/>
</dbReference>
<reference evidence="10" key="3">
    <citation type="submission" date="2015-04" db="EMBL/GenBank/DDBJ databases">
        <title>Physiological reanalysis, assessment of diazotrophy, and genome sequences of multiple isolates of Streptomyces thermoautotrophicus.</title>
        <authorList>
            <person name="MacKellar D.C."/>
            <person name="Lieber L."/>
            <person name="Norman J."/>
            <person name="Bolger A."/>
            <person name="Tobin C."/>
            <person name="Murray J.W."/>
            <person name="Chang R."/>
            <person name="Ford T."/>
            <person name="Nguyen P.Q."/>
            <person name="Woodward J."/>
            <person name="Permingeat H."/>
            <person name="Joshi N.S."/>
            <person name="Silver P.A."/>
            <person name="Usadel B."/>
            <person name="Rutherford A.W."/>
            <person name="Friesen M."/>
            <person name="Prell J."/>
        </authorList>
    </citation>
    <scope>NUCLEOTIDE SEQUENCE [LARGE SCALE GENOMIC DNA]</scope>
    <source>
        <strain evidence="10">H1</strain>
    </source>
</reference>
<dbReference type="SUPFAM" id="SSF51905">
    <property type="entry name" value="FAD/NAD(P)-binding domain"/>
    <property type="match status" value="2"/>
</dbReference>
<evidence type="ECO:0000313" key="10">
    <source>
        <dbReference type="Proteomes" id="UP000070188"/>
    </source>
</evidence>
<sequence>MASDESIVIVGASLAGARAAETLREEGFAGRITLIGEEHERPYQRPPLSKGYLAGREDKSSIYVHEEDWYERNGVELVLGTRATAIDRAAREVELSDGRRIRYDKLLLATGASPRRLDLPGAELEGVYYLRTVEDSERIRNAIFGGGRFVIVGAGWIGLEVAAAACGYGAEVTIVEPQPTPLHGVLGPELGEVFAKLHRGNGVDLRLGESVTQLHSEGGKVTGVVTSSGDTLSAGAVIVGIGARPNTELAEAAGLPVDNGVVVDECLRTEDERIWAAGDVANYHNVVFGRRLRVEHWANAYDGGPAAARSMLRPGTVYDVVPFFYSDQYDLGMEYTGYAPAGTYDRIVYRGDVAGLEFIAFWLKDGRVRAGMNVNVWDVAEDIQKLIRSGRQFDPDRLADPDVPLADLA</sequence>
<dbReference type="Gene3D" id="3.50.50.60">
    <property type="entry name" value="FAD/NAD(P)-binding domain"/>
    <property type="match status" value="2"/>
</dbReference>
<keyword evidence="4" id="KW-0560">Oxidoreductase</keyword>
<reference evidence="7 12" key="2">
    <citation type="submission" date="2015-02" db="EMBL/GenBank/DDBJ databases">
        <title>Physiological reanalysis, assessment of diazotrophy, and genome sequences of multiple isolates of Streptomyces thermoautotrophicus.</title>
        <authorList>
            <person name="MacKellar D.C."/>
            <person name="Lieber L."/>
            <person name="Norman J."/>
            <person name="Bolger A."/>
            <person name="Tobin C."/>
            <person name="Murray J.W."/>
            <person name="Prell J."/>
        </authorList>
    </citation>
    <scope>NUCLEOTIDE SEQUENCE [LARGE SCALE GENOMIC DNA]</scope>
    <source>
        <strain evidence="7 12">UBT1</strain>
    </source>
</reference>
<dbReference type="EMBL" id="JYIJ01000018">
    <property type="protein sequence ID" value="KWX00126.1"/>
    <property type="molecule type" value="Genomic_DNA"/>
</dbReference>
<evidence type="ECO:0000313" key="11">
    <source>
        <dbReference type="Proteomes" id="UP000070598"/>
    </source>
</evidence>
<dbReference type="InterPro" id="IPR028202">
    <property type="entry name" value="Reductase_C"/>
</dbReference>
<dbReference type="InterPro" id="IPR016156">
    <property type="entry name" value="FAD/NAD-linked_Rdtase_dimer_sf"/>
</dbReference>
<reference evidence="8" key="4">
    <citation type="submission" date="2015-04" db="EMBL/GenBank/DDBJ databases">
        <title>Physiological reanalysis, assessment of diazotrophy, and genome sequences of multiple isolates of Streptomyces thermoautotrophicus.</title>
        <authorList>
            <person name="MacKellar D.C."/>
            <person name="Lieber L."/>
            <person name="Norman J."/>
            <person name="Bolger A."/>
            <person name="Tobin C."/>
            <person name="Murray J.W."/>
            <person name="Woodward J."/>
            <person name="Friesen M."/>
            <person name="Prell J."/>
        </authorList>
    </citation>
    <scope>NUCLEOTIDE SEQUENCE [LARGE SCALE GENOMIC DNA]</scope>
    <source>
        <strain evidence="8">H1</strain>
    </source>
</reference>
<dbReference type="Pfam" id="PF07992">
    <property type="entry name" value="Pyr_redox_2"/>
    <property type="match status" value="1"/>
</dbReference>
<dbReference type="EMBL" id="LAXD01000001">
    <property type="protein sequence ID" value="KWX01909.1"/>
    <property type="molecule type" value="Genomic_DNA"/>
</dbReference>